<dbReference type="AlphaFoldDB" id="A0A914R1I8"/>
<proteinExistence type="predicted"/>
<evidence type="ECO:0000313" key="2">
    <source>
        <dbReference type="WBParaSite" id="PEQ_0000047001-mRNA-1"/>
    </source>
</evidence>
<sequence>MVRQRICISRNLMCDEDIRRLGESSMDNDEWLQRESRRTAALLQSESAGHGSSNNPPSGIFIIHFNGL</sequence>
<organism evidence="1 2">
    <name type="scientific">Parascaris equorum</name>
    <name type="common">Equine roundworm</name>
    <dbReference type="NCBI Taxonomy" id="6256"/>
    <lineage>
        <taxon>Eukaryota</taxon>
        <taxon>Metazoa</taxon>
        <taxon>Ecdysozoa</taxon>
        <taxon>Nematoda</taxon>
        <taxon>Chromadorea</taxon>
        <taxon>Rhabditida</taxon>
        <taxon>Spirurina</taxon>
        <taxon>Ascaridomorpha</taxon>
        <taxon>Ascaridoidea</taxon>
        <taxon>Ascarididae</taxon>
        <taxon>Parascaris</taxon>
    </lineage>
</organism>
<evidence type="ECO:0000313" key="1">
    <source>
        <dbReference type="Proteomes" id="UP000887564"/>
    </source>
</evidence>
<dbReference type="Proteomes" id="UP000887564">
    <property type="component" value="Unplaced"/>
</dbReference>
<reference evidence="2" key="1">
    <citation type="submission" date="2022-11" db="UniProtKB">
        <authorList>
            <consortium name="WormBaseParasite"/>
        </authorList>
    </citation>
    <scope>IDENTIFICATION</scope>
</reference>
<name>A0A914R1I8_PAREQ</name>
<dbReference type="WBParaSite" id="PEQ_0000047001-mRNA-1">
    <property type="protein sequence ID" value="PEQ_0000047001-mRNA-1"/>
    <property type="gene ID" value="PEQ_0000047001"/>
</dbReference>
<keyword evidence="1" id="KW-1185">Reference proteome</keyword>
<accession>A0A914R1I8</accession>
<protein>
    <submittedName>
        <fullName evidence="2">Uncharacterized protein</fullName>
    </submittedName>
</protein>